<sequence length="69" mass="7974">MVFGVCLCCLFLALFFPPQQLLLLALQWFHFVFTYHKTILFNKHQPSLPPFFPSYPSVSLVVGQFSFSS</sequence>
<accession>A0A2M4DDG0</accession>
<organism evidence="1">
    <name type="scientific">Anopheles darlingi</name>
    <name type="common">Mosquito</name>
    <dbReference type="NCBI Taxonomy" id="43151"/>
    <lineage>
        <taxon>Eukaryota</taxon>
        <taxon>Metazoa</taxon>
        <taxon>Ecdysozoa</taxon>
        <taxon>Arthropoda</taxon>
        <taxon>Hexapoda</taxon>
        <taxon>Insecta</taxon>
        <taxon>Pterygota</taxon>
        <taxon>Neoptera</taxon>
        <taxon>Endopterygota</taxon>
        <taxon>Diptera</taxon>
        <taxon>Nematocera</taxon>
        <taxon>Culicoidea</taxon>
        <taxon>Culicidae</taxon>
        <taxon>Anophelinae</taxon>
        <taxon>Anopheles</taxon>
    </lineage>
</organism>
<name>A0A2M4DDG0_ANODA</name>
<dbReference type="EMBL" id="GGFL01011466">
    <property type="protein sequence ID" value="MBW75644.1"/>
    <property type="molecule type" value="Transcribed_RNA"/>
</dbReference>
<dbReference type="AlphaFoldDB" id="A0A2M4DDG0"/>
<evidence type="ECO:0000313" key="1">
    <source>
        <dbReference type="EMBL" id="MBW75644.1"/>
    </source>
</evidence>
<protein>
    <submittedName>
        <fullName evidence="1">Putative secreted protein</fullName>
    </submittedName>
</protein>
<reference evidence="1" key="1">
    <citation type="submission" date="2018-01" db="EMBL/GenBank/DDBJ databases">
        <title>An insight into the sialome of Amazonian anophelines.</title>
        <authorList>
            <person name="Ribeiro J.M."/>
            <person name="Scarpassa V."/>
            <person name="Calvo E."/>
        </authorList>
    </citation>
    <scope>NUCLEOTIDE SEQUENCE</scope>
</reference>
<proteinExistence type="predicted"/>